<feature type="compositionally biased region" description="Pro residues" evidence="6">
    <location>
        <begin position="532"/>
        <end position="541"/>
    </location>
</feature>
<dbReference type="SUPFAM" id="SSF48371">
    <property type="entry name" value="ARM repeat"/>
    <property type="match status" value="1"/>
</dbReference>
<organism evidence="8 9">
    <name type="scientific">Ogataea philodendri</name>
    <dbReference type="NCBI Taxonomy" id="1378263"/>
    <lineage>
        <taxon>Eukaryota</taxon>
        <taxon>Fungi</taxon>
        <taxon>Dikarya</taxon>
        <taxon>Ascomycota</taxon>
        <taxon>Saccharomycotina</taxon>
        <taxon>Pichiomycetes</taxon>
        <taxon>Pichiales</taxon>
        <taxon>Pichiaceae</taxon>
        <taxon>Ogataea</taxon>
    </lineage>
</organism>
<protein>
    <recommendedName>
        <fullName evidence="7">FH2 domain-containing protein</fullName>
    </recommendedName>
</protein>
<dbReference type="GO" id="GO:0008092">
    <property type="term" value="F:cytoskeletal protein binding"/>
    <property type="evidence" value="ECO:0007669"/>
    <property type="project" value="UniProtKB-ARBA"/>
</dbReference>
<evidence type="ECO:0000256" key="1">
    <source>
        <dbReference type="ARBA" id="ARBA00004266"/>
    </source>
</evidence>
<dbReference type="PROSITE" id="PS51444">
    <property type="entry name" value="FH2"/>
    <property type="match status" value="1"/>
</dbReference>
<dbReference type="EMBL" id="JAEUBE010000487">
    <property type="protein sequence ID" value="KAH3661404.1"/>
    <property type="molecule type" value="Genomic_DNA"/>
</dbReference>
<sequence length="1122" mass="125590">MEANGEFLRALQNSRQSHSGSPTRVPISSGNVVDLGLDLAGKGLGSGLRAGFEFHSDTTARDGHRRPVSRFIFKLRDRTLDVAGLRDLESVCAEIDRNRGWIGEFIAGNGVELIAINIGELYETGLVSAEFEFLALTCIKHIMSCFQDLAGRISYDVATLLVSCLVSRDIVNRNLVTGVFTLSIAHSKQCAKDIVHAIQKTVGLQTWLDSARDTISHTKVYETAGLLDRAHPVYLVNEYALLTTFFISSLVMETRGLRYNLEKYGLISFFESAAKLNNDGINDLIRNYFETDRAPSDQSMVSESSVSFENPHLEKYAGQILRSLTHLSEIKKPKDAEKCFKLISLLVDHVSELRSVGDDNIAFSIQMLFDRLSSDDMAIRATTESRHALKLLREYKKEIGELQKEIHNLTHLRKPLVRVNDRQSSVIRISSGRPIDTKDKENIHESAAKSVKEVHIKRAASNSNGYFEPYDNYQLTNDAGLASTTPPAALAAPPPPPLPPTLAGVASSVPPPPLPPFLQKGHPTPPKTAGSVPPPPPPPAFLKPAGGAAPPAPPPPPFLKPSVPAAPPVPPPVPKLVSDTSQIVVQKKNAATEPHVEPTRPYVPRRPSSKLKQIHWDKLEDTSNTIWRSADDRQLSDKLNELGILEELENQFYAVEAKKFKTKPVEKRQTKLSFLSRDLQQQFGINLYQFASLSEDELVTKVLRCDKSIVQNSSLVDFFCNESLTDVSPNLMRSFAPYSRDFTKDHEPTKDPAELDRLDRVYLELCYNLRRYWTPRSKCVAMCLNYEHDLEDLRQDIQLVKTAVDAVSNSKALVQVLYIIKNLGNFMNDVSKTADGFKLSTLQRLKFLKDAKNTTTLLNYIERIVRTRFSEYASFVDEIKSVHQAHNISISNLETEFRDMKNGIDVCMKALTTGALSDSKLLHPKDRIVAYAKPILEKASDKVSELETLLQTTMADYNRLMEHYGEKPGDEGARNSFLAKFKTFVDDYKKAQVDSLRVEQEEKAYQKRKQMMEEFRKSKSEKDKPAENIVENLLDQLRTKRPASKPRELPEHEETKDISNKALELLNSLPKLGNAPELTATCPATPESQSKVSRTGQGSPDKLSMIPYLITETMSPSKLKDN</sequence>
<evidence type="ECO:0000313" key="8">
    <source>
        <dbReference type="EMBL" id="KAH3661404.1"/>
    </source>
</evidence>
<reference evidence="8" key="1">
    <citation type="journal article" date="2021" name="Open Biol.">
        <title>Shared evolutionary footprints suggest mitochondrial oxidative damage underlies multiple complex I losses in fungi.</title>
        <authorList>
            <person name="Schikora-Tamarit M.A."/>
            <person name="Marcet-Houben M."/>
            <person name="Nosek J."/>
            <person name="Gabaldon T."/>
        </authorList>
    </citation>
    <scope>NUCLEOTIDE SEQUENCE</scope>
    <source>
        <strain evidence="8">CBS6075</strain>
    </source>
</reference>
<gene>
    <name evidence="8" type="ORF">OGAPHI_006811</name>
</gene>
<evidence type="ECO:0000259" key="7">
    <source>
        <dbReference type="PROSITE" id="PS51444"/>
    </source>
</evidence>
<evidence type="ECO:0000256" key="6">
    <source>
        <dbReference type="SAM" id="MobiDB-lite"/>
    </source>
</evidence>
<evidence type="ECO:0000256" key="5">
    <source>
        <dbReference type="SAM" id="Coils"/>
    </source>
</evidence>
<evidence type="ECO:0000256" key="4">
    <source>
        <dbReference type="ARBA" id="ARBA00037935"/>
    </source>
</evidence>
<accession>A0A9P8NXS8</accession>
<dbReference type="InterPro" id="IPR011989">
    <property type="entry name" value="ARM-like"/>
</dbReference>
<proteinExistence type="inferred from homology"/>
<dbReference type="InterPro" id="IPR051661">
    <property type="entry name" value="Actin_filament_regulator"/>
</dbReference>
<feature type="region of interest" description="Disordered" evidence="6">
    <location>
        <begin position="1073"/>
        <end position="1122"/>
    </location>
</feature>
<dbReference type="GO" id="GO:0001411">
    <property type="term" value="C:hyphal tip"/>
    <property type="evidence" value="ECO:0007669"/>
    <property type="project" value="UniProtKB-ARBA"/>
</dbReference>
<feature type="coiled-coil region" evidence="5">
    <location>
        <begin position="385"/>
        <end position="412"/>
    </location>
</feature>
<feature type="domain" description="FH2" evidence="7">
    <location>
        <begin position="601"/>
        <end position="1014"/>
    </location>
</feature>
<dbReference type="Gene3D" id="1.20.58.2220">
    <property type="entry name" value="Formin, FH2 domain"/>
    <property type="match status" value="1"/>
</dbReference>
<dbReference type="InterPro" id="IPR016024">
    <property type="entry name" value="ARM-type_fold"/>
</dbReference>
<dbReference type="AlphaFoldDB" id="A0A9P8NXS8"/>
<comment type="caution">
    <text evidence="8">The sequence shown here is derived from an EMBL/GenBank/DDBJ whole genome shotgun (WGS) entry which is preliminary data.</text>
</comment>
<dbReference type="Proteomes" id="UP000769157">
    <property type="component" value="Unassembled WGS sequence"/>
</dbReference>
<dbReference type="PANTHER" id="PTHR47102:SF2">
    <property type="entry name" value="PROTEIN BNI1"/>
    <property type="match status" value="1"/>
</dbReference>
<dbReference type="InterPro" id="IPR015425">
    <property type="entry name" value="FH2_Formin"/>
</dbReference>
<dbReference type="GO" id="GO:0000920">
    <property type="term" value="P:septum digestion after cytokinesis"/>
    <property type="evidence" value="ECO:0007669"/>
    <property type="project" value="UniProtKB-ARBA"/>
</dbReference>
<comment type="similarity">
    <text evidence="4">Belongs to the formin homology family. BNI1 subfamily.</text>
</comment>
<dbReference type="GeneID" id="70238775"/>
<feature type="region of interest" description="Disordered" evidence="6">
    <location>
        <begin position="590"/>
        <end position="609"/>
    </location>
</feature>
<feature type="compositionally biased region" description="Basic and acidic residues" evidence="6">
    <location>
        <begin position="1045"/>
        <end position="1058"/>
    </location>
</feature>
<evidence type="ECO:0000313" key="9">
    <source>
        <dbReference type="Proteomes" id="UP000769157"/>
    </source>
</evidence>
<keyword evidence="9" id="KW-1185">Reference proteome</keyword>
<dbReference type="GO" id="GO:0030428">
    <property type="term" value="C:cell septum"/>
    <property type="evidence" value="ECO:0007669"/>
    <property type="project" value="UniProtKB-SubCell"/>
</dbReference>
<evidence type="ECO:0000256" key="3">
    <source>
        <dbReference type="ARBA" id="ARBA00023054"/>
    </source>
</evidence>
<evidence type="ECO:0000256" key="2">
    <source>
        <dbReference type="ARBA" id="ARBA00004431"/>
    </source>
</evidence>
<dbReference type="FunFam" id="1.20.58.2220:FF:000006">
    <property type="entry name" value="Cytokinesis protein sepA"/>
    <property type="match status" value="1"/>
</dbReference>
<feature type="region of interest" description="Disordered" evidence="6">
    <location>
        <begin position="478"/>
        <end position="566"/>
    </location>
</feature>
<dbReference type="PRINTS" id="PR01217">
    <property type="entry name" value="PRICHEXTENSN"/>
</dbReference>
<feature type="compositionally biased region" description="Polar residues" evidence="6">
    <location>
        <begin position="1086"/>
        <end position="1098"/>
    </location>
</feature>
<dbReference type="Gene3D" id="1.25.10.10">
    <property type="entry name" value="Leucine-rich Repeat Variant"/>
    <property type="match status" value="1"/>
</dbReference>
<feature type="compositionally biased region" description="Pro residues" evidence="6">
    <location>
        <begin position="550"/>
        <end position="566"/>
    </location>
</feature>
<dbReference type="SUPFAM" id="SSF101447">
    <property type="entry name" value="Formin homology 2 domain (FH2 domain)"/>
    <property type="match status" value="1"/>
</dbReference>
<dbReference type="OrthoDB" id="1104827at2759"/>
<dbReference type="Gene3D" id="6.10.30.50">
    <property type="match status" value="1"/>
</dbReference>
<dbReference type="RefSeq" id="XP_046058528.1">
    <property type="nucleotide sequence ID" value="XM_046208137.1"/>
</dbReference>
<reference evidence="8" key="2">
    <citation type="submission" date="2021-01" db="EMBL/GenBank/DDBJ databases">
        <authorList>
            <person name="Schikora-Tamarit M.A."/>
        </authorList>
    </citation>
    <scope>NUCLEOTIDE SEQUENCE</scope>
    <source>
        <strain evidence="8">CBS6075</strain>
    </source>
</reference>
<keyword evidence="3 5" id="KW-0175">Coiled coil</keyword>
<name>A0A9P8NXS8_9ASCO</name>
<feature type="region of interest" description="Disordered" evidence="6">
    <location>
        <begin position="1037"/>
        <end position="1058"/>
    </location>
</feature>
<dbReference type="Pfam" id="PF02181">
    <property type="entry name" value="FH2"/>
    <property type="match status" value="1"/>
</dbReference>
<dbReference type="GO" id="GO:0000142">
    <property type="term" value="C:cellular bud neck contractile ring"/>
    <property type="evidence" value="ECO:0007669"/>
    <property type="project" value="UniProtKB-ARBA"/>
</dbReference>
<comment type="subcellular location">
    <subcellularLocation>
        <location evidence="1">Bud neck</location>
    </subcellularLocation>
    <subcellularLocation>
        <location evidence="2">Cell septum</location>
    </subcellularLocation>
</comment>
<dbReference type="PANTHER" id="PTHR47102">
    <property type="entry name" value="PROTEIN BNI1"/>
    <property type="match status" value="1"/>
</dbReference>
<dbReference type="InterPro" id="IPR042201">
    <property type="entry name" value="FH2_Formin_sf"/>
</dbReference>
<dbReference type="SMART" id="SM00498">
    <property type="entry name" value="FH2"/>
    <property type="match status" value="1"/>
</dbReference>